<dbReference type="Proteomes" id="UP000030746">
    <property type="component" value="Unassembled WGS sequence"/>
</dbReference>
<dbReference type="GeneID" id="20231364"/>
<dbReference type="PANTHER" id="PTHR34199:SF4">
    <property type="entry name" value="ARM REPEAT SUPERFAMILY PROTEIN"/>
    <property type="match status" value="1"/>
</dbReference>
<dbReference type="Pfam" id="PF09324">
    <property type="entry name" value="Sec7-like_HDS"/>
    <property type="match status" value="1"/>
</dbReference>
<proteinExistence type="predicted"/>
<dbReference type="AlphaFoldDB" id="V3ZVU9"/>
<keyword evidence="4" id="KW-1185">Reference proteome</keyword>
<gene>
    <name evidence="3" type="ORF">LOTGIDRAFT_116540</name>
</gene>
<dbReference type="OrthoDB" id="294853at2759"/>
<feature type="domain" description="Mon2 C-terminal" evidence="2">
    <location>
        <begin position="113"/>
        <end position="152"/>
    </location>
</feature>
<feature type="non-terminal residue" evidence="3">
    <location>
        <position position="1"/>
    </location>
</feature>
<feature type="domain" description="Mon2/Sec7/BIG1-like HDS" evidence="1">
    <location>
        <begin position="30"/>
        <end position="109"/>
    </location>
</feature>
<name>V3ZVU9_LOTGI</name>
<dbReference type="HOGENOM" id="CLU_1543876_0_0_1"/>
<evidence type="ECO:0000259" key="2">
    <source>
        <dbReference type="Pfam" id="PF16206"/>
    </source>
</evidence>
<dbReference type="STRING" id="225164.V3ZVU9"/>
<reference evidence="3 4" key="1">
    <citation type="journal article" date="2013" name="Nature">
        <title>Insights into bilaterian evolution from three spiralian genomes.</title>
        <authorList>
            <person name="Simakov O."/>
            <person name="Marletaz F."/>
            <person name="Cho S.J."/>
            <person name="Edsinger-Gonzales E."/>
            <person name="Havlak P."/>
            <person name="Hellsten U."/>
            <person name="Kuo D.H."/>
            <person name="Larsson T."/>
            <person name="Lv J."/>
            <person name="Arendt D."/>
            <person name="Savage R."/>
            <person name="Osoegawa K."/>
            <person name="de Jong P."/>
            <person name="Grimwood J."/>
            <person name="Chapman J.A."/>
            <person name="Shapiro H."/>
            <person name="Aerts A."/>
            <person name="Otillar R.P."/>
            <person name="Terry A.Y."/>
            <person name="Boore J.L."/>
            <person name="Grigoriev I.V."/>
            <person name="Lindberg D.R."/>
            <person name="Seaver E.C."/>
            <person name="Weisblat D.A."/>
            <person name="Putnam N.H."/>
            <person name="Rokhsar D.S."/>
        </authorList>
    </citation>
    <scope>NUCLEOTIDE SEQUENCE [LARGE SCALE GENOMIC DNA]</scope>
</reference>
<evidence type="ECO:0000313" key="4">
    <source>
        <dbReference type="Proteomes" id="UP000030746"/>
    </source>
</evidence>
<evidence type="ECO:0008006" key="5">
    <source>
        <dbReference type="Google" id="ProtNLM"/>
    </source>
</evidence>
<dbReference type="RefSeq" id="XP_009053495.1">
    <property type="nucleotide sequence ID" value="XM_009055247.1"/>
</dbReference>
<dbReference type="InterPro" id="IPR032817">
    <property type="entry name" value="Mon2_C"/>
</dbReference>
<sequence>QVCQHPYAGMRSWGAEAVTSLVKAALGYKFDTPLNENLKLQKTILQPIQEISSTNYSDIRQKQLECVLQILHNNGDQLLHGWPLILGVIGAVNDNQGEKLVQTAFQSLQVVVTDFLPIIPSIYQQVCVEVAGRFGLQNKELNVSLTAIGLLVSFRYLMVSLCKVRIILPFDRTD</sequence>
<dbReference type="InterPro" id="IPR015403">
    <property type="entry name" value="Mon2/Sec7/BIG1-like_HDS"/>
</dbReference>
<evidence type="ECO:0000313" key="3">
    <source>
        <dbReference type="EMBL" id="ESO95638.1"/>
    </source>
</evidence>
<dbReference type="PANTHER" id="PTHR34199">
    <property type="entry name" value="NUMOD3 MOTIF FAMILY PROTEIN, EXPRESSED"/>
    <property type="match status" value="1"/>
</dbReference>
<accession>V3ZVU9</accession>
<dbReference type="EMBL" id="KB201611">
    <property type="protein sequence ID" value="ESO95638.1"/>
    <property type="molecule type" value="Genomic_DNA"/>
</dbReference>
<dbReference type="CTD" id="20231364"/>
<organism evidence="3 4">
    <name type="scientific">Lottia gigantea</name>
    <name type="common">Giant owl limpet</name>
    <dbReference type="NCBI Taxonomy" id="225164"/>
    <lineage>
        <taxon>Eukaryota</taxon>
        <taxon>Metazoa</taxon>
        <taxon>Spiralia</taxon>
        <taxon>Lophotrochozoa</taxon>
        <taxon>Mollusca</taxon>
        <taxon>Gastropoda</taxon>
        <taxon>Patellogastropoda</taxon>
        <taxon>Lottioidea</taxon>
        <taxon>Lottiidae</taxon>
        <taxon>Lottia</taxon>
    </lineage>
</organism>
<dbReference type="Pfam" id="PF16206">
    <property type="entry name" value="Mon2_C"/>
    <property type="match status" value="1"/>
</dbReference>
<evidence type="ECO:0000259" key="1">
    <source>
        <dbReference type="Pfam" id="PF09324"/>
    </source>
</evidence>
<protein>
    <recommendedName>
        <fullName evidence="5">Protein MON2 homolog</fullName>
    </recommendedName>
</protein>
<dbReference type="KEGG" id="lgi:LOTGIDRAFT_116540"/>